<keyword evidence="7 14" id="KW-0276">Fatty acid metabolism</keyword>
<accession>A0A166AHH1</accession>
<dbReference type="STRING" id="436010.A0A166AHH1"/>
<dbReference type="GO" id="GO:0030497">
    <property type="term" value="P:fatty acid elongation"/>
    <property type="evidence" value="ECO:0007669"/>
    <property type="project" value="TreeGrafter"/>
</dbReference>
<protein>
    <recommendedName>
        <fullName evidence="4 14">Very-long-chain (3R)-3-hydroxyacyl-CoA dehydratase</fullName>
        <ecNumber evidence="4 14">4.2.1.134</ecNumber>
    </recommendedName>
</protein>
<evidence type="ECO:0000313" key="16">
    <source>
        <dbReference type="EMBL" id="KZP11612.1"/>
    </source>
</evidence>
<gene>
    <name evidence="16" type="ORF">FIBSPDRAFT_937437</name>
</gene>
<dbReference type="GO" id="GO:0102158">
    <property type="term" value="F:very-long-chain (3R)-3-hydroxyacyl-CoA dehydratase activity"/>
    <property type="evidence" value="ECO:0007669"/>
    <property type="project" value="UniProtKB-EC"/>
</dbReference>
<evidence type="ECO:0000256" key="3">
    <source>
        <dbReference type="ARBA" id="ARBA00007811"/>
    </source>
</evidence>
<dbReference type="GO" id="GO:0005789">
    <property type="term" value="C:endoplasmic reticulum membrane"/>
    <property type="evidence" value="ECO:0007669"/>
    <property type="project" value="UniProtKB-SubCell"/>
</dbReference>
<dbReference type="Pfam" id="PF04387">
    <property type="entry name" value="PTPLA"/>
    <property type="match status" value="1"/>
</dbReference>
<keyword evidence="14" id="KW-0256">Endoplasmic reticulum</keyword>
<organism evidence="16 17">
    <name type="scientific">Athelia psychrophila</name>
    <dbReference type="NCBI Taxonomy" id="1759441"/>
    <lineage>
        <taxon>Eukaryota</taxon>
        <taxon>Fungi</taxon>
        <taxon>Dikarya</taxon>
        <taxon>Basidiomycota</taxon>
        <taxon>Agaricomycotina</taxon>
        <taxon>Agaricomycetes</taxon>
        <taxon>Agaricomycetidae</taxon>
        <taxon>Atheliales</taxon>
        <taxon>Atheliaceae</taxon>
        <taxon>Athelia</taxon>
    </lineage>
</organism>
<keyword evidence="11 14" id="KW-0275">Fatty acid biosynthesis</keyword>
<dbReference type="GO" id="GO:0030148">
    <property type="term" value="P:sphingolipid biosynthetic process"/>
    <property type="evidence" value="ECO:0007669"/>
    <property type="project" value="TreeGrafter"/>
</dbReference>
<keyword evidence="6 14" id="KW-0812">Transmembrane</keyword>
<evidence type="ECO:0000256" key="1">
    <source>
        <dbReference type="ARBA" id="ARBA00004141"/>
    </source>
</evidence>
<proteinExistence type="inferred from homology"/>
<comment type="function">
    <text evidence="14">Catalyzes the third of the four reactions of the long-chain fatty acids elongation cycle. This endoplasmic reticulum-bound enzymatic process, allows the addition of two carbons to the chain of long- and very long-chain fatty acids/VLCFAs per cycle. This enzyme catalyzes the dehydration of the 3-hydroxyacyl-CoA intermediate into trans-2,3-enoyl-CoA, within each cycle of fatty acid elongation. Thereby, it participates to the production of VLCFAs of different chain lengths that are involved in multiple biological processes as precursors of membrane lipids and lipid mediators.</text>
</comment>
<dbReference type="Proteomes" id="UP000076532">
    <property type="component" value="Unassembled WGS sequence"/>
</dbReference>
<comment type="subcellular location">
    <subcellularLocation>
        <location evidence="14">Endoplasmic reticulum membrane</location>
        <topology evidence="14">Multi-pass membrane protein</topology>
    </subcellularLocation>
    <subcellularLocation>
        <location evidence="1">Membrane</location>
        <topology evidence="1">Multi-pass membrane protein</topology>
    </subcellularLocation>
</comment>
<feature type="transmembrane region" description="Helical" evidence="14">
    <location>
        <begin position="26"/>
        <end position="46"/>
    </location>
</feature>
<evidence type="ECO:0000256" key="10">
    <source>
        <dbReference type="ARBA" id="ARBA00023136"/>
    </source>
</evidence>
<feature type="transmembrane region" description="Helical" evidence="14">
    <location>
        <begin position="231"/>
        <end position="249"/>
    </location>
</feature>
<evidence type="ECO:0000256" key="15">
    <source>
        <dbReference type="SAM" id="MobiDB-lite"/>
    </source>
</evidence>
<keyword evidence="8 14" id="KW-1133">Transmembrane helix</keyword>
<evidence type="ECO:0000256" key="8">
    <source>
        <dbReference type="ARBA" id="ARBA00022989"/>
    </source>
</evidence>
<evidence type="ECO:0000313" key="17">
    <source>
        <dbReference type="Proteomes" id="UP000076532"/>
    </source>
</evidence>
<name>A0A166AHH1_9AGAM</name>
<reference evidence="16 17" key="1">
    <citation type="journal article" date="2016" name="Mol. Biol. Evol.">
        <title>Comparative Genomics of Early-Diverging Mushroom-Forming Fungi Provides Insights into the Origins of Lignocellulose Decay Capabilities.</title>
        <authorList>
            <person name="Nagy L.G."/>
            <person name="Riley R."/>
            <person name="Tritt A."/>
            <person name="Adam C."/>
            <person name="Daum C."/>
            <person name="Floudas D."/>
            <person name="Sun H."/>
            <person name="Yadav J.S."/>
            <person name="Pangilinan J."/>
            <person name="Larsson K.H."/>
            <person name="Matsuura K."/>
            <person name="Barry K."/>
            <person name="Labutti K."/>
            <person name="Kuo R."/>
            <person name="Ohm R.A."/>
            <person name="Bhattacharya S.S."/>
            <person name="Shirouzu T."/>
            <person name="Yoshinaga Y."/>
            <person name="Martin F.M."/>
            <person name="Grigoriev I.V."/>
            <person name="Hibbett D.S."/>
        </authorList>
    </citation>
    <scope>NUCLEOTIDE SEQUENCE [LARGE SCALE GENOMIC DNA]</scope>
    <source>
        <strain evidence="16 17">CBS 109695</strain>
    </source>
</reference>
<dbReference type="EMBL" id="KV417660">
    <property type="protein sequence ID" value="KZP11612.1"/>
    <property type="molecule type" value="Genomic_DNA"/>
</dbReference>
<dbReference type="InterPro" id="IPR007482">
    <property type="entry name" value="Tyr_Pase-like_PTPLA"/>
</dbReference>
<comment type="similarity">
    <text evidence="3 14">Belongs to the very long-chain fatty acids dehydratase HACD family.</text>
</comment>
<evidence type="ECO:0000256" key="13">
    <source>
        <dbReference type="ARBA" id="ARBA00036671"/>
    </source>
</evidence>
<keyword evidence="9 14" id="KW-0443">Lipid metabolism</keyword>
<dbReference type="GO" id="GO:0042761">
    <property type="term" value="P:very long-chain fatty acid biosynthetic process"/>
    <property type="evidence" value="ECO:0007669"/>
    <property type="project" value="TreeGrafter"/>
</dbReference>
<feature type="region of interest" description="Disordered" evidence="15">
    <location>
        <begin position="1"/>
        <end position="20"/>
    </location>
</feature>
<evidence type="ECO:0000256" key="11">
    <source>
        <dbReference type="ARBA" id="ARBA00023160"/>
    </source>
</evidence>
<dbReference type="PANTHER" id="PTHR11035">
    <property type="entry name" value="VERY-LONG-CHAIN (3R)-3-HYDROXYACYL-COA DEHYDRATASE"/>
    <property type="match status" value="1"/>
</dbReference>
<evidence type="ECO:0000256" key="9">
    <source>
        <dbReference type="ARBA" id="ARBA00023098"/>
    </source>
</evidence>
<dbReference type="UniPathway" id="UPA00094"/>
<evidence type="ECO:0000256" key="12">
    <source>
        <dbReference type="ARBA" id="ARBA00023239"/>
    </source>
</evidence>
<dbReference type="AlphaFoldDB" id="A0A166AHH1"/>
<dbReference type="PANTHER" id="PTHR11035:SF3">
    <property type="entry name" value="VERY-LONG-CHAIN (3R)-3-HYDROXYACYL-COA DEHYDRATASE"/>
    <property type="match status" value="1"/>
</dbReference>
<keyword evidence="12 14" id="KW-0456">Lyase</keyword>
<dbReference type="EC" id="4.2.1.134" evidence="4 14"/>
<keyword evidence="5 14" id="KW-0444">Lipid biosynthesis</keyword>
<comment type="catalytic activity">
    <reaction evidence="13 14">
        <text>a very-long-chain (3R)-3-hydroxyacyl-CoA = a very-long-chain (2E)-enoyl-CoA + H2O</text>
        <dbReference type="Rhea" id="RHEA:45812"/>
        <dbReference type="ChEBI" id="CHEBI:15377"/>
        <dbReference type="ChEBI" id="CHEBI:83728"/>
        <dbReference type="ChEBI" id="CHEBI:85440"/>
        <dbReference type="EC" id="4.2.1.134"/>
    </reaction>
</comment>
<comment type="pathway">
    <text evidence="2 14">Lipid metabolism; fatty acid biosynthesis.</text>
</comment>
<feature type="transmembrane region" description="Helical" evidence="14">
    <location>
        <begin position="198"/>
        <end position="219"/>
    </location>
</feature>
<evidence type="ECO:0000256" key="5">
    <source>
        <dbReference type="ARBA" id="ARBA00022516"/>
    </source>
</evidence>
<comment type="caution">
    <text evidence="14">Lacks conserved residue(s) required for the propagation of feature annotation.</text>
</comment>
<evidence type="ECO:0000256" key="2">
    <source>
        <dbReference type="ARBA" id="ARBA00005194"/>
    </source>
</evidence>
<evidence type="ECO:0000256" key="14">
    <source>
        <dbReference type="RuleBase" id="RU363109"/>
    </source>
</evidence>
<keyword evidence="10 14" id="KW-0472">Membrane</keyword>
<sequence>MARRNETTAGDPSAPAKKASGNHPVVTVYLIVYNLLSSIAWGHILFRLSVHMLTAPVPSSTSYFASIKFYKSPLPSVLLAVLNSLAPSLVPYAERASGAFAVIGAETKWVQSVAVLEIVHAALGFVRSPTGMTAAQVSGRLVLLWGVADRFATARANPLYASMVFAWSLTEVIRYLFYVSSLAASPPYALLWARYTTFYALYPIGGVSEALIVFFTLPWKNWGLSEWVRGALFLVWLPGLYVLYTHMLGQRRRVLGDGKGKTLGSKKTR</sequence>
<evidence type="ECO:0000256" key="7">
    <source>
        <dbReference type="ARBA" id="ARBA00022832"/>
    </source>
</evidence>
<keyword evidence="17" id="KW-1185">Reference proteome</keyword>
<evidence type="ECO:0000256" key="4">
    <source>
        <dbReference type="ARBA" id="ARBA00013122"/>
    </source>
</evidence>
<evidence type="ECO:0000256" key="6">
    <source>
        <dbReference type="ARBA" id="ARBA00022692"/>
    </source>
</evidence>
<dbReference type="OrthoDB" id="46988at2759"/>